<proteinExistence type="predicted"/>
<feature type="compositionally biased region" description="Polar residues" evidence="1">
    <location>
        <begin position="88"/>
        <end position="99"/>
    </location>
</feature>
<keyword evidence="2" id="KW-0732">Signal</keyword>
<organism evidence="3 4">
    <name type="scientific">Actimicrobium antarcticum</name>
    <dbReference type="NCBI Taxonomy" id="1051899"/>
    <lineage>
        <taxon>Bacteria</taxon>
        <taxon>Pseudomonadati</taxon>
        <taxon>Pseudomonadota</taxon>
        <taxon>Betaproteobacteria</taxon>
        <taxon>Burkholderiales</taxon>
        <taxon>Oxalobacteraceae</taxon>
        <taxon>Actimicrobium</taxon>
    </lineage>
</organism>
<reference evidence="4" key="1">
    <citation type="journal article" date="2019" name="Int. J. Syst. Evol. Microbiol.">
        <title>The Global Catalogue of Microorganisms (GCM) 10K type strain sequencing project: providing services to taxonomists for standard genome sequencing and annotation.</title>
        <authorList>
            <consortium name="The Broad Institute Genomics Platform"/>
            <consortium name="The Broad Institute Genome Sequencing Center for Infectious Disease"/>
            <person name="Wu L."/>
            <person name="Ma J."/>
        </authorList>
    </citation>
    <scope>NUCLEOTIDE SEQUENCE [LARGE SCALE GENOMIC DNA]</scope>
    <source>
        <strain evidence="4">JCM 16673</strain>
    </source>
</reference>
<gene>
    <name evidence="3" type="ORF">GCM10022212_17670</name>
</gene>
<keyword evidence="4" id="KW-1185">Reference proteome</keyword>
<dbReference type="Proteomes" id="UP001501353">
    <property type="component" value="Unassembled WGS sequence"/>
</dbReference>
<accession>A0ABP7T5M5</accession>
<feature type="signal peptide" evidence="2">
    <location>
        <begin position="1"/>
        <end position="22"/>
    </location>
</feature>
<evidence type="ECO:0000256" key="1">
    <source>
        <dbReference type="SAM" id="MobiDB-lite"/>
    </source>
</evidence>
<evidence type="ECO:0000313" key="4">
    <source>
        <dbReference type="Proteomes" id="UP001501353"/>
    </source>
</evidence>
<name>A0ABP7T5M5_9BURK</name>
<feature type="chain" id="PRO_5046021345" evidence="2">
    <location>
        <begin position="23"/>
        <end position="451"/>
    </location>
</feature>
<evidence type="ECO:0000313" key="3">
    <source>
        <dbReference type="EMBL" id="GAA4021250.1"/>
    </source>
</evidence>
<comment type="caution">
    <text evidence="3">The sequence shown here is derived from an EMBL/GenBank/DDBJ whole genome shotgun (WGS) entry which is preliminary data.</text>
</comment>
<evidence type="ECO:0000256" key="2">
    <source>
        <dbReference type="SAM" id="SignalP"/>
    </source>
</evidence>
<sequence>MKPPTSGSFPVFLLATSLGVLPAFGWCADAVAESGPATASQRATSEQAQTVQRLQQRVDRLERQLNDNAKLGAISGRGPGPGPGPVTSEVTAGSSTTVGTPDAPVDARASANRPPAPERLAAASATGATGPVGSVQGTAITSTQGIPLFENRFSFEQGLTYTHYDKRSLVLSGFLALDAILLGKVNLQQIRTDQFQYDLTGRWNLSEQFSADVNLPVVYRNSTYISPGAGSSASAFSDGSINSKSVGDINAGVYFQLPKRAPSDLDWIVSTRLKAPTGRDPFGIKLRENTDPNNNNLLIPTRQPTGNGVWATTFGMSMLKVTDPMVLFANLGYTYNFKRGFSDLSSSLTTSTPGDVKLGNVWSLGAGFALALNEKTSVSFSYAQSLQQVSRLRPDGGNWVRQVGSDSNSVSFNTGLTHQLTPRLSMVGTVSMGLTPDAPDVSVGVKFPYSF</sequence>
<dbReference type="EMBL" id="BAAAZE010000008">
    <property type="protein sequence ID" value="GAA4021250.1"/>
    <property type="molecule type" value="Genomic_DNA"/>
</dbReference>
<protein>
    <submittedName>
        <fullName evidence="3">Transporter</fullName>
    </submittedName>
</protein>
<feature type="region of interest" description="Disordered" evidence="1">
    <location>
        <begin position="66"/>
        <end position="136"/>
    </location>
</feature>
<dbReference type="RefSeq" id="WP_344762928.1">
    <property type="nucleotide sequence ID" value="NZ_BAAAZE010000008.1"/>
</dbReference>